<sequence length="373" mass="43735">MDKRSYRGGRLERILGDLDYPFRHSGTERNQRSLLDRLLTRYETYKLTARVRKRKRAIEIVCLREDGYRPLTKADIPLVFNTHNDLKLMPSFLAHYRKLGVSRFICVDDVSSDGTREYLLSQADVDVWRSPLRYRDARRGREWREALFDRYGGDRWYLNVDSDEFLVYQDSEHQRLDKLIRVLERRGEKRLAAPMIDMYPIAPLGSAALGPDDHRMPWEIADHFDGSGYELTYTKRAISITGGPRKRKFAHVLELIKYPLIFWDRNCSLSVSIHQPLPCERNFLEISGVLLHFKFFSDYREKIEQAVSDGQYFDGAAIYRKMLIDLEKTGEFDFAYEHSVRFCGSRQLLDLGFIAPIPFALEQNGAREATKQR</sequence>
<proteinExistence type="predicted"/>
<evidence type="ECO:0008006" key="3">
    <source>
        <dbReference type="Google" id="ProtNLM"/>
    </source>
</evidence>
<accession>I3XAG1</accession>
<dbReference type="Pfam" id="PF13704">
    <property type="entry name" value="Glyco_tranf_2_4"/>
    <property type="match status" value="1"/>
</dbReference>
<reference evidence="1 2" key="1">
    <citation type="journal article" date="2012" name="J. Bacteriol.">
        <title>Complete genome sequence of the broad-host-range strain Sinorhizobium fredii USDA257.</title>
        <authorList>
            <person name="Schuldes J."/>
            <person name="Rodriguez Orbegoso M."/>
            <person name="Schmeisser C."/>
            <person name="Krishnan H.B."/>
            <person name="Daniel R."/>
            <person name="Streit W.R."/>
        </authorList>
    </citation>
    <scope>NUCLEOTIDE SEQUENCE [LARGE SCALE GENOMIC DNA]</scope>
    <source>
        <strain evidence="1 2">USDA 257</strain>
    </source>
</reference>
<dbReference type="HOGENOM" id="CLU_063040_0_0_5"/>
<protein>
    <recommendedName>
        <fullName evidence="3">Glycosyl transferase family 2</fullName>
    </recommendedName>
</protein>
<dbReference type="PATRIC" id="fig|1185652.3.peg.4493"/>
<dbReference type="EMBL" id="CP003563">
    <property type="protein sequence ID" value="AFL52867.1"/>
    <property type="molecule type" value="Genomic_DNA"/>
</dbReference>
<dbReference type="STRING" id="1185652.USDA257_c43280"/>
<gene>
    <name evidence="1" type="ORF">USDA257_c43280</name>
</gene>
<organism evidence="1 2">
    <name type="scientific">Sinorhizobium fredii (strain USDA 257)</name>
    <dbReference type="NCBI Taxonomy" id="1185652"/>
    <lineage>
        <taxon>Bacteria</taxon>
        <taxon>Pseudomonadati</taxon>
        <taxon>Pseudomonadota</taxon>
        <taxon>Alphaproteobacteria</taxon>
        <taxon>Hyphomicrobiales</taxon>
        <taxon>Rhizobiaceae</taxon>
        <taxon>Sinorhizobium/Ensifer group</taxon>
        <taxon>Sinorhizobium</taxon>
    </lineage>
</organism>
<dbReference type="eggNOG" id="COG0463">
    <property type="taxonomic scope" value="Bacteria"/>
</dbReference>
<name>I3XAG1_SINF2</name>
<evidence type="ECO:0000313" key="1">
    <source>
        <dbReference type="EMBL" id="AFL52867.1"/>
    </source>
</evidence>
<dbReference type="Proteomes" id="UP000006180">
    <property type="component" value="Chromosome"/>
</dbReference>
<dbReference type="AlphaFoldDB" id="I3XAG1"/>
<evidence type="ECO:0000313" key="2">
    <source>
        <dbReference type="Proteomes" id="UP000006180"/>
    </source>
</evidence>
<dbReference type="KEGG" id="sfd:USDA257_c43280"/>